<keyword evidence="3" id="KW-1185">Reference proteome</keyword>
<proteinExistence type="predicted"/>
<protein>
    <submittedName>
        <fullName evidence="2">Uncharacterized protein</fullName>
    </submittedName>
</protein>
<accession>A0A8X7VXC1</accession>
<sequence>MADVTRALVAIALNQAIKAADERENAGGESSLDDVIKEPVRQRTRKQPKRGI</sequence>
<dbReference type="EMBL" id="JAAMPC010000003">
    <property type="protein sequence ID" value="KAG2319491.1"/>
    <property type="molecule type" value="Genomic_DNA"/>
</dbReference>
<evidence type="ECO:0000313" key="3">
    <source>
        <dbReference type="Proteomes" id="UP000886595"/>
    </source>
</evidence>
<reference evidence="2 3" key="1">
    <citation type="submission" date="2020-02" db="EMBL/GenBank/DDBJ databases">
        <authorList>
            <person name="Ma Q."/>
            <person name="Huang Y."/>
            <person name="Song X."/>
            <person name="Pei D."/>
        </authorList>
    </citation>
    <scope>NUCLEOTIDE SEQUENCE [LARGE SCALE GENOMIC DNA]</scope>
    <source>
        <strain evidence="2">Sxm20200214</strain>
        <tissue evidence="2">Leaf</tissue>
    </source>
</reference>
<dbReference type="Proteomes" id="UP000886595">
    <property type="component" value="Unassembled WGS sequence"/>
</dbReference>
<name>A0A8X7VXC1_BRACI</name>
<dbReference type="AlphaFoldDB" id="A0A8X7VXC1"/>
<gene>
    <name evidence="2" type="ORF">Bca52824_012704</name>
</gene>
<dbReference type="OrthoDB" id="786736at2759"/>
<comment type="caution">
    <text evidence="2">The sequence shown here is derived from an EMBL/GenBank/DDBJ whole genome shotgun (WGS) entry which is preliminary data.</text>
</comment>
<feature type="region of interest" description="Disordered" evidence="1">
    <location>
        <begin position="20"/>
        <end position="52"/>
    </location>
</feature>
<organism evidence="2 3">
    <name type="scientific">Brassica carinata</name>
    <name type="common">Ethiopian mustard</name>
    <name type="synonym">Abyssinian cabbage</name>
    <dbReference type="NCBI Taxonomy" id="52824"/>
    <lineage>
        <taxon>Eukaryota</taxon>
        <taxon>Viridiplantae</taxon>
        <taxon>Streptophyta</taxon>
        <taxon>Embryophyta</taxon>
        <taxon>Tracheophyta</taxon>
        <taxon>Spermatophyta</taxon>
        <taxon>Magnoliopsida</taxon>
        <taxon>eudicotyledons</taxon>
        <taxon>Gunneridae</taxon>
        <taxon>Pentapetalae</taxon>
        <taxon>rosids</taxon>
        <taxon>malvids</taxon>
        <taxon>Brassicales</taxon>
        <taxon>Brassicaceae</taxon>
        <taxon>Brassiceae</taxon>
        <taxon>Brassica</taxon>
    </lineage>
</organism>
<evidence type="ECO:0000256" key="1">
    <source>
        <dbReference type="SAM" id="MobiDB-lite"/>
    </source>
</evidence>
<evidence type="ECO:0000313" key="2">
    <source>
        <dbReference type="EMBL" id="KAG2319491.1"/>
    </source>
</evidence>
<feature type="compositionally biased region" description="Basic residues" evidence="1">
    <location>
        <begin position="42"/>
        <end position="52"/>
    </location>
</feature>